<gene>
    <name evidence="6" type="ORF">HNQ77_000824</name>
</gene>
<reference evidence="6 7" key="1">
    <citation type="submission" date="2020-08" db="EMBL/GenBank/DDBJ databases">
        <title>Genomic Encyclopedia of Type Strains, Phase IV (KMG-IV): sequencing the most valuable type-strain genomes for metagenomic binning, comparative biology and taxonomic classification.</title>
        <authorList>
            <person name="Goeker M."/>
        </authorList>
    </citation>
    <scope>NUCLEOTIDE SEQUENCE [LARGE SCALE GENOMIC DNA]</scope>
    <source>
        <strain evidence="6 7">DSM 103733</strain>
    </source>
</reference>
<evidence type="ECO:0000256" key="2">
    <source>
        <dbReference type="ARBA" id="ARBA00037999"/>
    </source>
</evidence>
<evidence type="ECO:0000313" key="6">
    <source>
        <dbReference type="EMBL" id="MBB6142880.1"/>
    </source>
</evidence>
<dbReference type="SUPFAM" id="SSF53383">
    <property type="entry name" value="PLP-dependent transferases"/>
    <property type="match status" value="1"/>
</dbReference>
<dbReference type="Proteomes" id="UP000538666">
    <property type="component" value="Unassembled WGS sequence"/>
</dbReference>
<name>A0A841JP01_9BACT</name>
<dbReference type="Pfam" id="PF01041">
    <property type="entry name" value="DegT_DnrJ_EryC1"/>
    <property type="match status" value="1"/>
</dbReference>
<dbReference type="AlphaFoldDB" id="A0A841JP01"/>
<proteinExistence type="inferred from homology"/>
<sequence>MYMPNNISDSIPFLDLAAPHIELEKELTGVFRKALLTAGFIGGPMVEEFEKAFASFCDASECIAVGSGTDALRLAIMACGIQPGDVVLTVPHTFIATTEAISQAGALPEFVDIDEHTYNMSVVMLQRFLEEQCTRGPSGRLISLRSGRPVTGLVPVHLYGQMADMDPILRLADEYGLTVIEDACQAHGAEYFSGRLNRWMKAGTMGRAAAFSFYPGKNLGACGEAGAVTTNDACIADRVKMLRDHGQAKKYHHDVEGYNGRLDAIQAGLLHAKLAHLAKWNTQRRERALEYNCLLARNESVIPPYEPAWSRSVFHLYVIRTDDRDGMMDHLKKANIGTGIHYPIPLHLQKAYASLHYRLRDFPVAERAAVEIVSLPMFPQLLPEQQTRVVEEICAFTSVTAGIQAEDKEYSMVQAGQAP</sequence>
<dbReference type="Gene3D" id="3.90.1150.10">
    <property type="entry name" value="Aspartate Aminotransferase, domain 1"/>
    <property type="match status" value="1"/>
</dbReference>
<dbReference type="InterPro" id="IPR015424">
    <property type="entry name" value="PyrdxlP-dep_Trfase"/>
</dbReference>
<accession>A0A841JP01</accession>
<evidence type="ECO:0000256" key="1">
    <source>
        <dbReference type="ARBA" id="ARBA00022898"/>
    </source>
</evidence>
<comment type="caution">
    <text evidence="6">The sequence shown here is derived from an EMBL/GenBank/DDBJ whole genome shotgun (WGS) entry which is preliminary data.</text>
</comment>
<evidence type="ECO:0000313" key="7">
    <source>
        <dbReference type="Proteomes" id="UP000538666"/>
    </source>
</evidence>
<evidence type="ECO:0000256" key="4">
    <source>
        <dbReference type="PIRSR" id="PIRSR000390-2"/>
    </source>
</evidence>
<evidence type="ECO:0000256" key="5">
    <source>
        <dbReference type="RuleBase" id="RU004508"/>
    </source>
</evidence>
<feature type="modified residue" description="N6-(pyridoxal phosphate)lysine" evidence="4">
    <location>
        <position position="217"/>
    </location>
</feature>
<dbReference type="InterPro" id="IPR015422">
    <property type="entry name" value="PyrdxlP-dep_Trfase_small"/>
</dbReference>
<protein>
    <submittedName>
        <fullName evidence="6">dTDP-4-amino-4,6-dideoxygalactose transaminase</fullName>
    </submittedName>
</protein>
<dbReference type="InterPro" id="IPR015421">
    <property type="entry name" value="PyrdxlP-dep_Trfase_major"/>
</dbReference>
<organism evidence="6 7">
    <name type="scientific">Silvibacterium bohemicum</name>
    <dbReference type="NCBI Taxonomy" id="1577686"/>
    <lineage>
        <taxon>Bacteria</taxon>
        <taxon>Pseudomonadati</taxon>
        <taxon>Acidobacteriota</taxon>
        <taxon>Terriglobia</taxon>
        <taxon>Terriglobales</taxon>
        <taxon>Acidobacteriaceae</taxon>
        <taxon>Silvibacterium</taxon>
    </lineage>
</organism>
<dbReference type="GO" id="GO:0008483">
    <property type="term" value="F:transaminase activity"/>
    <property type="evidence" value="ECO:0007669"/>
    <property type="project" value="TreeGrafter"/>
</dbReference>
<dbReference type="GO" id="GO:0000271">
    <property type="term" value="P:polysaccharide biosynthetic process"/>
    <property type="evidence" value="ECO:0007669"/>
    <property type="project" value="TreeGrafter"/>
</dbReference>
<keyword evidence="1 4" id="KW-0663">Pyridoxal phosphate</keyword>
<dbReference type="OrthoDB" id="9810913at2"/>
<feature type="active site" description="Proton acceptor" evidence="3">
    <location>
        <position position="217"/>
    </location>
</feature>
<evidence type="ECO:0000256" key="3">
    <source>
        <dbReference type="PIRSR" id="PIRSR000390-1"/>
    </source>
</evidence>
<keyword evidence="7" id="KW-1185">Reference proteome</keyword>
<dbReference type="PANTHER" id="PTHR30244">
    <property type="entry name" value="TRANSAMINASE"/>
    <property type="match status" value="1"/>
</dbReference>
<dbReference type="CDD" id="cd00616">
    <property type="entry name" value="AHBA_syn"/>
    <property type="match status" value="1"/>
</dbReference>
<dbReference type="Gene3D" id="3.40.640.10">
    <property type="entry name" value="Type I PLP-dependent aspartate aminotransferase-like (Major domain)"/>
    <property type="match status" value="1"/>
</dbReference>
<dbReference type="RefSeq" id="WP_050061838.1">
    <property type="nucleotide sequence ID" value="NZ_JACHEK010000002.1"/>
</dbReference>
<dbReference type="GO" id="GO:0030170">
    <property type="term" value="F:pyridoxal phosphate binding"/>
    <property type="evidence" value="ECO:0007669"/>
    <property type="project" value="TreeGrafter"/>
</dbReference>
<dbReference type="PIRSF" id="PIRSF000390">
    <property type="entry name" value="PLP_StrS"/>
    <property type="match status" value="1"/>
</dbReference>
<dbReference type="InterPro" id="IPR000653">
    <property type="entry name" value="DegT/StrS_aminotransferase"/>
</dbReference>
<comment type="similarity">
    <text evidence="2 5">Belongs to the DegT/DnrJ/EryC1 family.</text>
</comment>
<dbReference type="PANTHER" id="PTHR30244:SF36">
    <property type="entry name" value="3-OXO-GLUCOSE-6-PHOSPHATE:GLUTAMATE AMINOTRANSFERASE"/>
    <property type="match status" value="1"/>
</dbReference>
<dbReference type="EMBL" id="JACHEK010000002">
    <property type="protein sequence ID" value="MBB6142880.1"/>
    <property type="molecule type" value="Genomic_DNA"/>
</dbReference>